<evidence type="ECO:0000256" key="2">
    <source>
        <dbReference type="SAM" id="SignalP"/>
    </source>
</evidence>
<reference evidence="3 4" key="1">
    <citation type="submission" date="2022-11" db="EMBL/GenBank/DDBJ databases">
        <title>Minimal conservation of predation-associated metabolite biosynthetic gene clusters underscores biosynthetic potential of Myxococcota including descriptions for ten novel species: Archangium lansinium sp. nov., Myxococcus landrumus sp. nov., Nannocystis bai.</title>
        <authorList>
            <person name="Ahearne A."/>
            <person name="Stevens C."/>
            <person name="Dowd S."/>
        </authorList>
    </citation>
    <scope>NUCLEOTIDE SEQUENCE [LARGE SCALE GENOMIC DNA]</scope>
    <source>
        <strain evidence="3 4">RJM3</strain>
    </source>
</reference>
<evidence type="ECO:0008006" key="5">
    <source>
        <dbReference type="Google" id="ProtNLM"/>
    </source>
</evidence>
<dbReference type="RefSeq" id="WP_271929626.1">
    <property type="nucleotide sequence ID" value="NZ_JAQNDO010000001.1"/>
</dbReference>
<keyword evidence="4" id="KW-1185">Reference proteome</keyword>
<feature type="region of interest" description="Disordered" evidence="1">
    <location>
        <begin position="30"/>
        <end position="59"/>
    </location>
</feature>
<organism evidence="3 4">
    <name type="scientific">Polyangium mundeleinium</name>
    <dbReference type="NCBI Taxonomy" id="2995306"/>
    <lineage>
        <taxon>Bacteria</taxon>
        <taxon>Pseudomonadati</taxon>
        <taxon>Myxococcota</taxon>
        <taxon>Polyangia</taxon>
        <taxon>Polyangiales</taxon>
        <taxon>Polyangiaceae</taxon>
        <taxon>Polyangium</taxon>
    </lineage>
</organism>
<evidence type="ECO:0000313" key="3">
    <source>
        <dbReference type="EMBL" id="MDC0749600.1"/>
    </source>
</evidence>
<accession>A0ABT5F667</accession>
<dbReference type="EMBL" id="JAQNDO010000001">
    <property type="protein sequence ID" value="MDC0749600.1"/>
    <property type="molecule type" value="Genomic_DNA"/>
</dbReference>
<dbReference type="Proteomes" id="UP001221411">
    <property type="component" value="Unassembled WGS sequence"/>
</dbReference>
<feature type="signal peptide" evidence="2">
    <location>
        <begin position="1"/>
        <end position="26"/>
    </location>
</feature>
<feature type="compositionally biased region" description="Low complexity" evidence="1">
    <location>
        <begin position="33"/>
        <end position="59"/>
    </location>
</feature>
<protein>
    <recommendedName>
        <fullName evidence="5">Lipoprotein</fullName>
    </recommendedName>
</protein>
<sequence length="253" mass="26054">MTRMNVLLRSRALVASTGLLLGSCHAPDRRADASTTDSAATQADSAPPTPGAGVAAGAPPKVERACTRDDDCAVARVEVAGAYMCCAGCGTTPGTRRWHADLQRTCAAHPPSACPPLACPEGPTRAVCRDGLCEATATGPDGQPMRVPVEQRCLPAMVCDAWAGCALMTGNAQDGWFVAEGEGEQVPRGELATVKNVCTVGDRCEAARVLPSGVLCPPWSTPPRIEAPPYTCALEGGKCRSRSAPPPPGTHAP</sequence>
<feature type="chain" id="PRO_5045369209" description="Lipoprotein" evidence="2">
    <location>
        <begin position="27"/>
        <end position="253"/>
    </location>
</feature>
<gene>
    <name evidence="3" type="ORF">POL67_50180</name>
</gene>
<evidence type="ECO:0000256" key="1">
    <source>
        <dbReference type="SAM" id="MobiDB-lite"/>
    </source>
</evidence>
<comment type="caution">
    <text evidence="3">The sequence shown here is derived from an EMBL/GenBank/DDBJ whole genome shotgun (WGS) entry which is preliminary data.</text>
</comment>
<proteinExistence type="predicted"/>
<name>A0ABT5F667_9BACT</name>
<dbReference type="PROSITE" id="PS51257">
    <property type="entry name" value="PROKAR_LIPOPROTEIN"/>
    <property type="match status" value="1"/>
</dbReference>
<evidence type="ECO:0000313" key="4">
    <source>
        <dbReference type="Proteomes" id="UP001221411"/>
    </source>
</evidence>
<keyword evidence="2" id="KW-0732">Signal</keyword>